<keyword evidence="2" id="KW-1185">Reference proteome</keyword>
<evidence type="ECO:0000313" key="1">
    <source>
        <dbReference type="EMBL" id="RCH91268.1"/>
    </source>
</evidence>
<evidence type="ECO:0000313" key="2">
    <source>
        <dbReference type="Proteomes" id="UP000252139"/>
    </source>
</evidence>
<comment type="caution">
    <text evidence="1">The sequence shown here is derived from an EMBL/GenBank/DDBJ whole genome shotgun (WGS) entry which is preliminary data.</text>
</comment>
<organism evidence="1 2">
    <name type="scientific">Rhizopus azygosporus</name>
    <name type="common">Rhizopus microsporus var. azygosporus</name>
    <dbReference type="NCBI Taxonomy" id="86630"/>
    <lineage>
        <taxon>Eukaryota</taxon>
        <taxon>Fungi</taxon>
        <taxon>Fungi incertae sedis</taxon>
        <taxon>Mucoromycota</taxon>
        <taxon>Mucoromycotina</taxon>
        <taxon>Mucoromycetes</taxon>
        <taxon>Mucorales</taxon>
        <taxon>Mucorineae</taxon>
        <taxon>Rhizopodaceae</taxon>
        <taxon>Rhizopus</taxon>
    </lineage>
</organism>
<protein>
    <submittedName>
        <fullName evidence="1">Uncharacterized protein</fullName>
    </submittedName>
</protein>
<reference evidence="1 2" key="1">
    <citation type="journal article" date="2018" name="G3 (Bethesda)">
        <title>Phylogenetic and Phylogenomic Definition of Rhizopus Species.</title>
        <authorList>
            <person name="Gryganskyi A.P."/>
            <person name="Golan J."/>
            <person name="Dolatabadi S."/>
            <person name="Mondo S."/>
            <person name="Robb S."/>
            <person name="Idnurm A."/>
            <person name="Muszewska A."/>
            <person name="Steczkiewicz K."/>
            <person name="Masonjones S."/>
            <person name="Liao H.L."/>
            <person name="Gajdeczka M.T."/>
            <person name="Anike F."/>
            <person name="Vuek A."/>
            <person name="Anishchenko I.M."/>
            <person name="Voigt K."/>
            <person name="de Hoog G.S."/>
            <person name="Smith M.E."/>
            <person name="Heitman J."/>
            <person name="Vilgalys R."/>
            <person name="Stajich J.E."/>
        </authorList>
    </citation>
    <scope>NUCLEOTIDE SEQUENCE [LARGE SCALE GENOMIC DNA]</scope>
    <source>
        <strain evidence="1 2">CBS 357.93</strain>
    </source>
</reference>
<sequence>MALSGYLRSYYWTAFTVQLFGAWMECIFGGKALENRFGYWQVMMAKYGGNNPFFLRKQYRDKLSLSILEAKDINPRDCLDGELIDMPYKSGFARAVDIIDFLLYIVPTVYTDALEDQQNAVDMKIARRWQQNQIINPGDYVQREATNNICSALKAISRACRISQKYVLITMTYRTIRSRKLQLEVLMTHIGTKGFTINEHLLLHLHMVARTLGPPRYFSAQPLERMIGKLKQQTNSRPQPGENAANIVRAHNADAYNRMHHPLETIKL</sequence>
<gene>
    <name evidence="1" type="ORF">CU097_008910</name>
</gene>
<proteinExistence type="predicted"/>
<dbReference type="OrthoDB" id="2290427at2759"/>
<dbReference type="STRING" id="86630.A0A367JMX4"/>
<accession>A0A367JMX4</accession>
<name>A0A367JMX4_RHIAZ</name>
<dbReference type="Proteomes" id="UP000252139">
    <property type="component" value="Unassembled WGS sequence"/>
</dbReference>
<dbReference type="AlphaFoldDB" id="A0A367JMX4"/>
<dbReference type="EMBL" id="PJQL01000995">
    <property type="protein sequence ID" value="RCH91268.1"/>
    <property type="molecule type" value="Genomic_DNA"/>
</dbReference>